<dbReference type="STRING" id="51240.A0A2I4EVE8"/>
<evidence type="ECO:0000259" key="1">
    <source>
        <dbReference type="Pfam" id="PF14577"/>
    </source>
</evidence>
<reference evidence="3" key="1">
    <citation type="submission" date="2025-08" db="UniProtKB">
        <authorList>
            <consortium name="RefSeq"/>
        </authorList>
    </citation>
    <scope>IDENTIFICATION</scope>
    <source>
        <tissue evidence="3">Leaves</tissue>
    </source>
</reference>
<accession>A0A2I4EVE8</accession>
<dbReference type="InterPro" id="IPR027944">
    <property type="entry name" value="SEO_C"/>
</dbReference>
<dbReference type="GeneID" id="108993054"/>
<evidence type="ECO:0000313" key="3">
    <source>
        <dbReference type="RefSeq" id="XP_018823369.1"/>
    </source>
</evidence>
<gene>
    <name evidence="3" type="primary">LOC108993054</name>
</gene>
<dbReference type="CDD" id="cd01650">
    <property type="entry name" value="RT_nLTR_like"/>
    <property type="match status" value="1"/>
</dbReference>
<dbReference type="Pfam" id="PF14577">
    <property type="entry name" value="SEO_C"/>
    <property type="match status" value="1"/>
</dbReference>
<dbReference type="RefSeq" id="XP_018823369.1">
    <property type="nucleotide sequence ID" value="XM_018967824.1"/>
</dbReference>
<organism evidence="2 3">
    <name type="scientific">Juglans regia</name>
    <name type="common">English walnut</name>
    <dbReference type="NCBI Taxonomy" id="51240"/>
    <lineage>
        <taxon>Eukaryota</taxon>
        <taxon>Viridiplantae</taxon>
        <taxon>Streptophyta</taxon>
        <taxon>Embryophyta</taxon>
        <taxon>Tracheophyta</taxon>
        <taxon>Spermatophyta</taxon>
        <taxon>Magnoliopsida</taxon>
        <taxon>eudicotyledons</taxon>
        <taxon>Gunneridae</taxon>
        <taxon>Pentapetalae</taxon>
        <taxon>rosids</taxon>
        <taxon>fabids</taxon>
        <taxon>Fagales</taxon>
        <taxon>Juglandaceae</taxon>
        <taxon>Juglans</taxon>
    </lineage>
</organism>
<dbReference type="AlphaFoldDB" id="A0A2I4EVE8"/>
<dbReference type="KEGG" id="jre:108993054"/>
<feature type="domain" description="Sieve element occlusion C-terminal" evidence="1">
    <location>
        <begin position="307"/>
        <end position="384"/>
    </location>
</feature>
<dbReference type="PANTHER" id="PTHR46890">
    <property type="entry name" value="NON-LTR RETROLELEMENT REVERSE TRANSCRIPTASE-LIKE PROTEIN-RELATED"/>
    <property type="match status" value="1"/>
</dbReference>
<name>A0A2I4EVE8_JUGRE</name>
<sequence length="389" mass="43622">MTASLIKTFIMAEVKEAIFNMNPLGSPSLDGFLVAFYQNYWETVGPRVSAAVLEVQNDTYIALVWKSKSPLKVTEFRPIGLCNVFYKIIAKILANRLKVILPDIISSIQSAVVPGRLITDNVIVAFESMHIMKTRMKGKEGFMALKLQMSKAYDKEKFTPSRGIRKGDPHSSYLFILCFEVLSNLLNIAEASGLITGTITSSFGLQLLKDACLGRKVSLVIIHAHKFNSKYYYSAYPKGKEEIMSTSYASADQTTYIFFYGGTNMKWVTGLASKVEIVAEASNRITGIRFGVSHRGNPQTVEASLLQNVRNSNPADRDEVVEELKHFIQQEHSEGWLVLTENGSVFEKGYGRSVLETMDAFETEWKKDVERSRNFGRSFKDALGSRPRV</sequence>
<keyword evidence="2" id="KW-1185">Reference proteome</keyword>
<dbReference type="InterPro" id="IPR052343">
    <property type="entry name" value="Retrotransposon-Effector_Assoc"/>
</dbReference>
<evidence type="ECO:0000313" key="2">
    <source>
        <dbReference type="Proteomes" id="UP000235220"/>
    </source>
</evidence>
<dbReference type="OrthoDB" id="1937198at2759"/>
<proteinExistence type="predicted"/>
<dbReference type="Proteomes" id="UP000235220">
    <property type="component" value="Chromosome 15"/>
</dbReference>
<protein>
    <submittedName>
        <fullName evidence="3">Uncharacterized protein LOC108993054</fullName>
    </submittedName>
</protein>
<dbReference type="PANTHER" id="PTHR46890:SF48">
    <property type="entry name" value="RNA-DIRECTED DNA POLYMERASE"/>
    <property type="match status" value="1"/>
</dbReference>
<dbReference type="Gramene" id="Jr15_10940_p1">
    <property type="protein sequence ID" value="cds.Jr15_10940_p1"/>
    <property type="gene ID" value="Jr15_10940"/>
</dbReference>